<accession>A0A6A9UYE5</accession>
<keyword evidence="1" id="KW-0560">Oxidoreductase</keyword>
<protein>
    <submittedName>
        <fullName evidence="3">LLM class flavin-dependent oxidoreductase</fullName>
    </submittedName>
</protein>
<dbReference type="SUPFAM" id="SSF51679">
    <property type="entry name" value="Bacterial luciferase-like"/>
    <property type="match status" value="1"/>
</dbReference>
<dbReference type="GO" id="GO:0016705">
    <property type="term" value="F:oxidoreductase activity, acting on paired donors, with incorporation or reduction of molecular oxygen"/>
    <property type="evidence" value="ECO:0007669"/>
    <property type="project" value="InterPro"/>
</dbReference>
<reference evidence="3 4" key="1">
    <citation type="submission" date="2019-12" db="EMBL/GenBank/DDBJ databases">
        <title>Auraticoccus cholistani sp. nov., an actinomycete isolated from soil of Cholistan desert.</title>
        <authorList>
            <person name="Cheema M.T."/>
        </authorList>
    </citation>
    <scope>NUCLEOTIDE SEQUENCE [LARGE SCALE GENOMIC DNA]</scope>
    <source>
        <strain evidence="3 4">F435</strain>
    </source>
</reference>
<dbReference type="PANTHER" id="PTHR43244">
    <property type="match status" value="1"/>
</dbReference>
<dbReference type="InterPro" id="IPR050564">
    <property type="entry name" value="F420-G6PD/mer"/>
</dbReference>
<dbReference type="RefSeq" id="WP_331714789.1">
    <property type="nucleotide sequence ID" value="NZ_WPCU01000008.1"/>
</dbReference>
<feature type="domain" description="Luciferase-like" evidence="2">
    <location>
        <begin position="1"/>
        <end position="210"/>
    </location>
</feature>
<dbReference type="Pfam" id="PF00296">
    <property type="entry name" value="Bac_luciferase"/>
    <property type="match status" value="1"/>
</dbReference>
<dbReference type="PANTHER" id="PTHR43244:SF1">
    <property type="entry name" value="5,10-METHYLENETETRAHYDROMETHANOPTERIN REDUCTASE"/>
    <property type="match status" value="1"/>
</dbReference>
<organism evidence="3 4">
    <name type="scientific">Auraticoccus cholistanensis</name>
    <dbReference type="NCBI Taxonomy" id="2656650"/>
    <lineage>
        <taxon>Bacteria</taxon>
        <taxon>Bacillati</taxon>
        <taxon>Actinomycetota</taxon>
        <taxon>Actinomycetes</taxon>
        <taxon>Propionibacteriales</taxon>
        <taxon>Propionibacteriaceae</taxon>
        <taxon>Auraticoccus</taxon>
    </lineage>
</organism>
<dbReference type="EMBL" id="WPCU01000008">
    <property type="protein sequence ID" value="MVA76915.1"/>
    <property type="molecule type" value="Genomic_DNA"/>
</dbReference>
<keyword evidence="4" id="KW-1185">Reference proteome</keyword>
<dbReference type="Proteomes" id="UP000435304">
    <property type="component" value="Unassembled WGS sequence"/>
</dbReference>
<dbReference type="AlphaFoldDB" id="A0A6A9UYE5"/>
<dbReference type="Gene3D" id="3.20.20.30">
    <property type="entry name" value="Luciferase-like domain"/>
    <property type="match status" value="1"/>
</dbReference>
<name>A0A6A9UYE5_9ACTN</name>
<evidence type="ECO:0000313" key="4">
    <source>
        <dbReference type="Proteomes" id="UP000435304"/>
    </source>
</evidence>
<gene>
    <name evidence="3" type="ORF">GC722_12900</name>
</gene>
<dbReference type="InterPro" id="IPR011251">
    <property type="entry name" value="Luciferase-like_dom"/>
</dbReference>
<evidence type="ECO:0000256" key="1">
    <source>
        <dbReference type="ARBA" id="ARBA00023002"/>
    </source>
</evidence>
<sequence>MRFGITILPEHPWRTAEPLWRAAEELGFDHAWTYDHLSWGGLPDVSWYGTVPTLTAAALVTSRIRLGTFVVSPNYRHPAAFVREVLSLHDVSAGRLLLGLGAGGSPDDRVLGDEPLPPRRRVDRLVEFTTLLSELLQHDHVSHRGEYYTAVDARTLPTDAADVPFVMAANGPRSLRLALRFGSGQPDSGWVTTGRRGDDPEEWWASVAELSSMLDRLCAETGQDPRRYLSLDTAVYALSDVGTFTEMVDRAAGLGFTDLVTHWPRTSGVYAGRRDVLESVAALLPQWHGV</sequence>
<dbReference type="InterPro" id="IPR036661">
    <property type="entry name" value="Luciferase-like_sf"/>
</dbReference>
<evidence type="ECO:0000313" key="3">
    <source>
        <dbReference type="EMBL" id="MVA76915.1"/>
    </source>
</evidence>
<comment type="caution">
    <text evidence="3">The sequence shown here is derived from an EMBL/GenBank/DDBJ whole genome shotgun (WGS) entry which is preliminary data.</text>
</comment>
<evidence type="ECO:0000259" key="2">
    <source>
        <dbReference type="Pfam" id="PF00296"/>
    </source>
</evidence>
<proteinExistence type="predicted"/>